<dbReference type="AlphaFoldDB" id="A0A167BI04"/>
<dbReference type="CDD" id="cd00383">
    <property type="entry name" value="trans_reg_C"/>
    <property type="match status" value="1"/>
</dbReference>
<dbReference type="InterPro" id="IPR001867">
    <property type="entry name" value="OmpR/PhoB-type_DNA-bd"/>
</dbReference>
<evidence type="ECO:0000313" key="4">
    <source>
        <dbReference type="EMBL" id="KZN46566.1"/>
    </source>
</evidence>
<dbReference type="RefSeq" id="WP_081216581.1">
    <property type="nucleotide sequence ID" value="NZ_AUXZ01000116.1"/>
</dbReference>
<dbReference type="PROSITE" id="PS51755">
    <property type="entry name" value="OMPR_PHOB"/>
    <property type="match status" value="1"/>
</dbReference>
<evidence type="ECO:0000259" key="3">
    <source>
        <dbReference type="PROSITE" id="PS51755"/>
    </source>
</evidence>
<dbReference type="SUPFAM" id="SSF82171">
    <property type="entry name" value="DPP6 N-terminal domain-like"/>
    <property type="match status" value="1"/>
</dbReference>
<keyword evidence="1 2" id="KW-0238">DNA-binding</keyword>
<dbReference type="PATRIC" id="fig|1365251.3.peg.4351"/>
<gene>
    <name evidence="4" type="ORF">N476_24345</name>
</gene>
<comment type="caution">
    <text evidence="4">The sequence shown here is derived from an EMBL/GenBank/DDBJ whole genome shotgun (WGS) entry which is preliminary data.</text>
</comment>
<dbReference type="GO" id="GO:0003677">
    <property type="term" value="F:DNA binding"/>
    <property type="evidence" value="ECO:0007669"/>
    <property type="project" value="UniProtKB-UniRule"/>
</dbReference>
<dbReference type="EMBL" id="AUXZ01000116">
    <property type="protein sequence ID" value="KZN46566.1"/>
    <property type="molecule type" value="Genomic_DNA"/>
</dbReference>
<evidence type="ECO:0000256" key="1">
    <source>
        <dbReference type="ARBA" id="ARBA00023125"/>
    </source>
</evidence>
<dbReference type="GO" id="GO:0006355">
    <property type="term" value="P:regulation of DNA-templated transcription"/>
    <property type="evidence" value="ECO:0007669"/>
    <property type="project" value="InterPro"/>
</dbReference>
<reference evidence="4 5" key="1">
    <citation type="submission" date="2013-07" db="EMBL/GenBank/DDBJ databases">
        <title>Comparative Genomic and Metabolomic Analysis of Twelve Strains of Pseudoalteromonas luteoviolacea.</title>
        <authorList>
            <person name="Vynne N.G."/>
            <person name="Mansson M."/>
            <person name="Gram L."/>
        </authorList>
    </citation>
    <scope>NUCLEOTIDE SEQUENCE [LARGE SCALE GENOMIC DNA]</scope>
    <source>
        <strain evidence="4 5">H33</strain>
    </source>
</reference>
<name>A0A167BI04_9GAMM</name>
<dbReference type="InterPro" id="IPR036388">
    <property type="entry name" value="WH-like_DNA-bd_sf"/>
</dbReference>
<sequence length="697" mass="80390">MDRENTAVEHSPKKVGNEENKRYQFAHWQFFNDKDELWNTQTHTVSKLEPQVARLLTLLIIQQGQVLTKEMLNKQLWPNTIVEANSLYQLLTKLRKELQDSAKNPLYIKTVPKKGYLFLPEVSVISLSESEPVKRDGNITTQNQLANTKSSLSGQIQSLLTKKRCWALTLSAGACFSAIAFFSSTPDELVTPVYEREDITYALGVEFNVAAHVQYDLLAYIEQFNTLKITDKKGQYQQTRTFDTRIAHPTWHPEKKQLAYWQYQGDKCILHISDEHGDMIHSSEPMPCHVIRPPVWQSDNELVLTIIEKSEHSAYLYRVEQEQLVKIPLPKKANEKYVGAIRAWGEQIYYLIVDAEHNSRLVSLDGKIHLTWSFPIWLFNFDPEKKTIVSNDDSAHYNLIGKHRSGQTYPVFATSQGMFSNLSIDQNGDIYTAAETWQVNIRDQDDLPIFSSSSNDFLPVTNDLGETVFMSRRTGQCEIYLHSNNQLKQLSFNKGHELVSFLAWDPQLSKILSNRDKELVLYDREDVIISFDSQHSSMPRQFGWLDQQSIWSSDTQFVHTFNLDGSLLTKTKFASEFLIFDTEQQSWIVLQDDTLYLTSSLANFDAQKQSLTTLPKNAIHMIKNPRLVNGELYWQSTWSKTDIIWKMPLSSPHMVTKIRQEPLIWHYDITPDGALRVAKMESVEADIRRIAPQPKDS</sequence>
<dbReference type="OrthoDB" id="1971692at2"/>
<feature type="DNA-binding region" description="OmpR/PhoB-type" evidence="2">
    <location>
        <begin position="20"/>
        <end position="120"/>
    </location>
</feature>
<proteinExistence type="predicted"/>
<dbReference type="Proteomes" id="UP000076503">
    <property type="component" value="Unassembled WGS sequence"/>
</dbReference>
<evidence type="ECO:0000256" key="2">
    <source>
        <dbReference type="PROSITE-ProRule" id="PRU01091"/>
    </source>
</evidence>
<accession>A0A167BI04</accession>
<dbReference type="GO" id="GO:0000160">
    <property type="term" value="P:phosphorelay signal transduction system"/>
    <property type="evidence" value="ECO:0007669"/>
    <property type="project" value="InterPro"/>
</dbReference>
<dbReference type="Pfam" id="PF00486">
    <property type="entry name" value="Trans_reg_C"/>
    <property type="match status" value="1"/>
</dbReference>
<dbReference type="SMART" id="SM00862">
    <property type="entry name" value="Trans_reg_C"/>
    <property type="match status" value="1"/>
</dbReference>
<organism evidence="4 5">
    <name type="scientific">Pseudoalteromonas luteoviolacea H33</name>
    <dbReference type="NCBI Taxonomy" id="1365251"/>
    <lineage>
        <taxon>Bacteria</taxon>
        <taxon>Pseudomonadati</taxon>
        <taxon>Pseudomonadota</taxon>
        <taxon>Gammaproteobacteria</taxon>
        <taxon>Alteromonadales</taxon>
        <taxon>Pseudoalteromonadaceae</taxon>
        <taxon>Pseudoalteromonas</taxon>
    </lineage>
</organism>
<dbReference type="SUPFAM" id="SSF46894">
    <property type="entry name" value="C-terminal effector domain of the bipartite response regulators"/>
    <property type="match status" value="1"/>
</dbReference>
<protein>
    <recommendedName>
        <fullName evidence="3">OmpR/PhoB-type domain-containing protein</fullName>
    </recommendedName>
</protein>
<dbReference type="Gene3D" id="1.10.10.10">
    <property type="entry name" value="Winged helix-like DNA-binding domain superfamily/Winged helix DNA-binding domain"/>
    <property type="match status" value="1"/>
</dbReference>
<dbReference type="InterPro" id="IPR016032">
    <property type="entry name" value="Sig_transdc_resp-reg_C-effctor"/>
</dbReference>
<feature type="domain" description="OmpR/PhoB-type" evidence="3">
    <location>
        <begin position="20"/>
        <end position="120"/>
    </location>
</feature>
<dbReference type="SUPFAM" id="SSF69322">
    <property type="entry name" value="Tricorn protease domain 2"/>
    <property type="match status" value="1"/>
</dbReference>
<evidence type="ECO:0000313" key="5">
    <source>
        <dbReference type="Proteomes" id="UP000076503"/>
    </source>
</evidence>